<evidence type="ECO:0000313" key="2">
    <source>
        <dbReference type="EMBL" id="PWW10109.1"/>
    </source>
</evidence>
<dbReference type="RefSeq" id="WP_110025453.1">
    <property type="nucleotide sequence ID" value="NZ_QGTS01000004.1"/>
</dbReference>
<organism evidence="2 3">
    <name type="scientific">Mangrovibacter plantisponsor</name>
    <dbReference type="NCBI Taxonomy" id="451513"/>
    <lineage>
        <taxon>Bacteria</taxon>
        <taxon>Pseudomonadati</taxon>
        <taxon>Pseudomonadota</taxon>
        <taxon>Gammaproteobacteria</taxon>
        <taxon>Enterobacterales</taxon>
        <taxon>Enterobacteriaceae</taxon>
        <taxon>Mangrovibacter</taxon>
    </lineage>
</organism>
<dbReference type="CDD" id="cd04301">
    <property type="entry name" value="NAT_SF"/>
    <property type="match status" value="1"/>
</dbReference>
<dbReference type="EMBL" id="QGTS01000004">
    <property type="protein sequence ID" value="PWW10109.1"/>
    <property type="molecule type" value="Genomic_DNA"/>
</dbReference>
<sequence length="152" mass="17355">MKARIFSLGDDLEKIISDINNASWDASNQIFGYSESALRNYLSMEGVIFLSCYSSGGNDEKLLGISSSRIEMKPYNNDCWLYIDEIDVCMDQRQKGVGKFIMQKLLQLAREHNCKEVWLGAESENHAANMLYNSMNPDEVSEIIGYSYRIKI</sequence>
<dbReference type="InterPro" id="IPR016181">
    <property type="entry name" value="Acyl_CoA_acyltransferase"/>
</dbReference>
<dbReference type="PROSITE" id="PS51186">
    <property type="entry name" value="GNAT"/>
    <property type="match status" value="1"/>
</dbReference>
<dbReference type="GO" id="GO:0016747">
    <property type="term" value="F:acyltransferase activity, transferring groups other than amino-acyl groups"/>
    <property type="evidence" value="ECO:0007669"/>
    <property type="project" value="InterPro"/>
</dbReference>
<feature type="domain" description="N-acetyltransferase" evidence="1">
    <location>
        <begin position="1"/>
        <end position="152"/>
    </location>
</feature>
<accession>A0A317Q3H9</accession>
<protein>
    <submittedName>
        <fullName evidence="2">Acetyltransferase (GNAT) family protein</fullName>
    </submittedName>
</protein>
<reference evidence="2 3" key="1">
    <citation type="submission" date="2018-05" db="EMBL/GenBank/DDBJ databases">
        <title>Genomic Encyclopedia of Type Strains, Phase IV (KMG-IV): sequencing the most valuable type-strain genomes for metagenomic binning, comparative biology and taxonomic classification.</title>
        <authorList>
            <person name="Goeker M."/>
        </authorList>
    </citation>
    <scope>NUCLEOTIDE SEQUENCE [LARGE SCALE GENOMIC DNA]</scope>
    <source>
        <strain evidence="2 3">DSM 19579</strain>
    </source>
</reference>
<evidence type="ECO:0000313" key="3">
    <source>
        <dbReference type="Proteomes" id="UP000246744"/>
    </source>
</evidence>
<dbReference type="AlphaFoldDB" id="A0A317Q3H9"/>
<dbReference type="Gene3D" id="3.40.630.30">
    <property type="match status" value="1"/>
</dbReference>
<keyword evidence="3" id="KW-1185">Reference proteome</keyword>
<gene>
    <name evidence="2" type="ORF">DES37_104210</name>
</gene>
<name>A0A317Q3H9_9ENTR</name>
<evidence type="ECO:0000259" key="1">
    <source>
        <dbReference type="PROSITE" id="PS51186"/>
    </source>
</evidence>
<dbReference type="Pfam" id="PF00583">
    <property type="entry name" value="Acetyltransf_1"/>
    <property type="match status" value="1"/>
</dbReference>
<proteinExistence type="predicted"/>
<dbReference type="OrthoDB" id="9787920at2"/>
<comment type="caution">
    <text evidence="2">The sequence shown here is derived from an EMBL/GenBank/DDBJ whole genome shotgun (WGS) entry which is preliminary data.</text>
</comment>
<dbReference type="InterPro" id="IPR000182">
    <property type="entry name" value="GNAT_dom"/>
</dbReference>
<dbReference type="Proteomes" id="UP000246744">
    <property type="component" value="Unassembled WGS sequence"/>
</dbReference>
<dbReference type="SUPFAM" id="SSF55729">
    <property type="entry name" value="Acyl-CoA N-acyltransferases (Nat)"/>
    <property type="match status" value="1"/>
</dbReference>
<keyword evidence="2" id="KW-0808">Transferase</keyword>